<gene>
    <name evidence="1" type="ORF">Q3O60_11555</name>
</gene>
<comment type="caution">
    <text evidence="1">The sequence shown here is derived from an EMBL/GenBank/DDBJ whole genome shotgun (WGS) entry which is preliminary data.</text>
</comment>
<reference evidence="1 2" key="1">
    <citation type="submission" date="2023-08" db="EMBL/GenBank/DDBJ databases">
        <authorList>
            <person name="Joshi A."/>
            <person name="Thite S."/>
        </authorList>
    </citation>
    <scope>NUCLEOTIDE SEQUENCE [LARGE SCALE GENOMIC DNA]</scope>
    <source>
        <strain evidence="1 2">AC40</strain>
    </source>
</reference>
<dbReference type="EMBL" id="JAUZVZ010000015">
    <property type="protein sequence ID" value="MDP4536828.1"/>
    <property type="molecule type" value="Genomic_DNA"/>
</dbReference>
<name>A0ABT9H0U5_9GAMM</name>
<dbReference type="Gene3D" id="3.60.20.10">
    <property type="entry name" value="Glutamine Phosphoribosylpyrophosphate, subunit 1, domain 1"/>
    <property type="match status" value="1"/>
</dbReference>
<dbReference type="PANTHER" id="PTHR39328:SF1">
    <property type="entry name" value="BLL2871 PROTEIN"/>
    <property type="match status" value="1"/>
</dbReference>
<dbReference type="PANTHER" id="PTHR39328">
    <property type="entry name" value="BLL2871 PROTEIN"/>
    <property type="match status" value="1"/>
</dbReference>
<dbReference type="RefSeq" id="WP_305894093.1">
    <property type="nucleotide sequence ID" value="NZ_JAUZVZ010000015.1"/>
</dbReference>
<dbReference type="InterPro" id="IPR029055">
    <property type="entry name" value="Ntn_hydrolases_N"/>
</dbReference>
<evidence type="ECO:0000313" key="2">
    <source>
        <dbReference type="Proteomes" id="UP001231616"/>
    </source>
</evidence>
<accession>A0ABT9H0U5</accession>
<sequence length="287" mass="30748">MIATYTIAVSEPDSGSLAIATASNFLAVGSLVPWINSEHGLLVSQSFANPAAAQAALQTLAATADLKQAEQRYLQADDIASQRQFGIMDPSGEVLLHSGSDCTATVESYQEKGMFCLGNMLVPGTVETMAAGYQQAKSEGKELAAAMLQGLKAAQQAGGDKRGKLAAAMLIKRAGSGYLGNSDTWLDLRVDAAADPVVELEQLYRIFQLYYPHEFPQQWLRCSELNTQQQSILNDLITLLGQQGVAGRDFSSLLAQHNIGPLYDPEQHAVSSLLLDHAPALLARLRA</sequence>
<proteinExistence type="predicted"/>
<dbReference type="InterPro" id="IPR010430">
    <property type="entry name" value="DUF1028"/>
</dbReference>
<keyword evidence="2" id="KW-1185">Reference proteome</keyword>
<dbReference type="SUPFAM" id="SSF56235">
    <property type="entry name" value="N-terminal nucleophile aminohydrolases (Ntn hydrolases)"/>
    <property type="match status" value="1"/>
</dbReference>
<organism evidence="1 2">
    <name type="scientific">Alkalimonas collagenimarina</name>
    <dbReference type="NCBI Taxonomy" id="400390"/>
    <lineage>
        <taxon>Bacteria</taxon>
        <taxon>Pseudomonadati</taxon>
        <taxon>Pseudomonadota</taxon>
        <taxon>Gammaproteobacteria</taxon>
        <taxon>Alkalimonas</taxon>
    </lineage>
</organism>
<evidence type="ECO:0000313" key="1">
    <source>
        <dbReference type="EMBL" id="MDP4536828.1"/>
    </source>
</evidence>
<dbReference type="Pfam" id="PF06267">
    <property type="entry name" value="DUF1028"/>
    <property type="match status" value="1"/>
</dbReference>
<dbReference type="Proteomes" id="UP001231616">
    <property type="component" value="Unassembled WGS sequence"/>
</dbReference>
<protein>
    <submittedName>
        <fullName evidence="1">DUF1028 domain-containing protein</fullName>
    </submittedName>
</protein>